<dbReference type="InterPro" id="IPR006531">
    <property type="entry name" value="Gp5/Vgr_OB"/>
</dbReference>
<protein>
    <submittedName>
        <fullName evidence="5">Type VI secretion system tip protein VgrG</fullName>
    </submittedName>
</protein>
<dbReference type="EMBL" id="JAJNOC010000007">
    <property type="protein sequence ID" value="MCD2518415.1"/>
    <property type="molecule type" value="Genomic_DNA"/>
</dbReference>
<dbReference type="Pfam" id="PF13296">
    <property type="entry name" value="T6SS_Vgr"/>
    <property type="match status" value="1"/>
</dbReference>
<feature type="domain" description="Gp5/Type VI secretion system Vgr protein OB-fold" evidence="2">
    <location>
        <begin position="458"/>
        <end position="507"/>
    </location>
</feature>
<dbReference type="Gene3D" id="4.10.220.110">
    <property type="match status" value="1"/>
</dbReference>
<dbReference type="InterPro" id="IPR037026">
    <property type="entry name" value="Vgr_OB-fold_dom_sf"/>
</dbReference>
<dbReference type="SUPFAM" id="SSF69279">
    <property type="entry name" value="Phage tail proteins"/>
    <property type="match status" value="2"/>
</dbReference>
<accession>A0ABS8Q9I3</accession>
<dbReference type="InterPro" id="IPR018769">
    <property type="entry name" value="VgrG2_DUF2345"/>
</dbReference>
<dbReference type="Pfam" id="PF10106">
    <property type="entry name" value="DUF2345"/>
    <property type="match status" value="1"/>
</dbReference>
<reference evidence="5" key="1">
    <citation type="submission" date="2021-11" db="EMBL/GenBank/DDBJ databases">
        <title>The complete genome of Massilia sp sp. G4R7.</title>
        <authorList>
            <person name="Liu L."/>
            <person name="Yue J."/>
            <person name="Yuan J."/>
            <person name="Yang F."/>
            <person name="Li L."/>
        </authorList>
    </citation>
    <scope>NUCLEOTIDE SEQUENCE</scope>
    <source>
        <strain evidence="5">G4R7</strain>
    </source>
</reference>
<name>A0ABS8Q9I3_9BURK</name>
<dbReference type="InterPro" id="IPR017847">
    <property type="entry name" value="T6SS_RhsGE_Vgr_subset"/>
</dbReference>
<evidence type="ECO:0000313" key="5">
    <source>
        <dbReference type="EMBL" id="MCD2518415.1"/>
    </source>
</evidence>
<proteinExistence type="inferred from homology"/>
<feature type="domain" description="Putative type VI secretion system Rhs element associated Vgr" evidence="4">
    <location>
        <begin position="536"/>
        <end position="648"/>
    </location>
</feature>
<dbReference type="NCBIfam" id="TIGR01646">
    <property type="entry name" value="vgr_GE"/>
    <property type="match status" value="1"/>
</dbReference>
<dbReference type="Gene3D" id="3.55.50.10">
    <property type="entry name" value="Baseplate protein-like domains"/>
    <property type="match status" value="1"/>
</dbReference>
<dbReference type="NCBIfam" id="TIGR03361">
    <property type="entry name" value="VI_Rhs_Vgr"/>
    <property type="match status" value="1"/>
</dbReference>
<dbReference type="Pfam" id="PF05954">
    <property type="entry name" value="Phage_GPD"/>
    <property type="match status" value="1"/>
</dbReference>
<dbReference type="Gene3D" id="2.30.110.50">
    <property type="match status" value="1"/>
</dbReference>
<dbReference type="Proteomes" id="UP001179361">
    <property type="component" value="Unassembled WGS sequence"/>
</dbReference>
<dbReference type="Pfam" id="PF04717">
    <property type="entry name" value="Phage_base_V"/>
    <property type="match status" value="1"/>
</dbReference>
<dbReference type="SUPFAM" id="SSF69349">
    <property type="entry name" value="Phage fibre proteins"/>
    <property type="match status" value="1"/>
</dbReference>
<dbReference type="InterPro" id="IPR028244">
    <property type="entry name" value="T6SS_Rhs_Vgr_dom"/>
</dbReference>
<sequence length="925" mass="99444">MDSRDLLAAAGQALGRFGTKLSQHARLVTLASSQDGALPEALMAERVRGREAVGEPYAFEVDALSTSTDLDLDAFIGEELTVTLLQPDDSRRAWHGLCTAAEWLGADGGVARYRLLLEPALALLRLRRDSYIFQDKNVQDIVTELFADYPQLRFEFDVSQELAVRPVCTQYRESDYDFFVRLMVSEGLSWRFEHDQAEPSGDGQSRHKLVIFDSQAEAPDTPGNPVLRFHGMRATDRDDAIDGFGARRQAAANAVTISSWDPAQLQAPNAELASSLDAGELPPLPVYDGAGERIASSGADGHAQLMLRALELDNKVFEGQGAVRRLAPGHRFTLAQHERYPEGENAFKTLWVEHEARNNIDTGVAGADRAGWIEPGTYRNRFGCVRESVAIVPRATALPHAHTALGPQTALVVGVQDAIATTVRDHQVRVQFAWQRGQGSNAGGMPHDVDATGAAPGDERSGAWVRVAEALAGPNWGSQFTPRIGTEVLVDFLENDIDRPLVVAQLYNGPDVPPFSAGVDSGVNHAGTISGIHTRGFDGAGYNQWQLDDTRGQLRMRLASSAATSQLNLGYLIEQSPGGAQRGAYRGSGFELRTEAWGLVRGAEGVLLTTHARAAQGSGVTSTQMDAGESLAGLKSAQKRDTTLLDAATAQKALSSKATREAFDAFMADIDPKEKGKFDGAVNGQEALKGKAGARELDAGAPVERFAKPHVLMGAPTNVNWATPASTVLFAGQQLHWTTQGDTHMSAAYTVSTVAAAAANLYAHEGGVQAFAANGPVSLQAHTDQLEILADKEVVVVSANDSIEIKAKQKIVLQAGQSSITLDGANITFACPGEFSVKGSQHVFERGASVPADLYKLPNTSVRFYDEAFVLRDPSGVPLKGMPYIVEAPDGKIAQQTDLNGETDRIATDNSEELKFSLQWFEIEE</sequence>
<feature type="domain" description="DUF2345" evidence="3">
    <location>
        <begin position="700"/>
        <end position="846"/>
    </location>
</feature>
<dbReference type="SUPFAM" id="SSF69255">
    <property type="entry name" value="gp5 N-terminal domain-like"/>
    <property type="match status" value="1"/>
</dbReference>
<dbReference type="RefSeq" id="WP_231059703.1">
    <property type="nucleotide sequence ID" value="NZ_JAJNOC010000007.1"/>
</dbReference>
<evidence type="ECO:0000256" key="1">
    <source>
        <dbReference type="ARBA" id="ARBA00005558"/>
    </source>
</evidence>
<evidence type="ECO:0000313" key="6">
    <source>
        <dbReference type="Proteomes" id="UP001179361"/>
    </source>
</evidence>
<keyword evidence="6" id="KW-1185">Reference proteome</keyword>
<comment type="caution">
    <text evidence="5">The sequence shown here is derived from an EMBL/GenBank/DDBJ whole genome shotgun (WGS) entry which is preliminary data.</text>
</comment>
<organism evidence="5 6">
    <name type="scientific">Massilia phyllostachyos</name>
    <dbReference type="NCBI Taxonomy" id="2898585"/>
    <lineage>
        <taxon>Bacteria</taxon>
        <taxon>Pseudomonadati</taxon>
        <taxon>Pseudomonadota</taxon>
        <taxon>Betaproteobacteria</taxon>
        <taxon>Burkholderiales</taxon>
        <taxon>Oxalobacteraceae</taxon>
        <taxon>Telluria group</taxon>
        <taxon>Massilia</taxon>
    </lineage>
</organism>
<gene>
    <name evidence="5" type="ORF">LQ564_19115</name>
</gene>
<dbReference type="InterPro" id="IPR006533">
    <property type="entry name" value="T6SS_Vgr_RhsGE"/>
</dbReference>
<dbReference type="Gene3D" id="2.40.50.230">
    <property type="entry name" value="Gp5 N-terminal domain"/>
    <property type="match status" value="1"/>
</dbReference>
<evidence type="ECO:0000259" key="4">
    <source>
        <dbReference type="Pfam" id="PF13296"/>
    </source>
</evidence>
<comment type="similarity">
    <text evidence="1">Belongs to the VgrG protein family.</text>
</comment>
<evidence type="ECO:0000259" key="2">
    <source>
        <dbReference type="Pfam" id="PF04717"/>
    </source>
</evidence>
<evidence type="ECO:0000259" key="3">
    <source>
        <dbReference type="Pfam" id="PF10106"/>
    </source>
</evidence>